<name>A0ACC1HNR4_9FUNG</name>
<proteinExistence type="predicted"/>
<gene>
    <name evidence="1" type="ORF">EV182_005305</name>
</gene>
<organism evidence="1 2">
    <name type="scientific">Spiromyces aspiralis</name>
    <dbReference type="NCBI Taxonomy" id="68401"/>
    <lineage>
        <taxon>Eukaryota</taxon>
        <taxon>Fungi</taxon>
        <taxon>Fungi incertae sedis</taxon>
        <taxon>Zoopagomycota</taxon>
        <taxon>Kickxellomycotina</taxon>
        <taxon>Kickxellomycetes</taxon>
        <taxon>Kickxellales</taxon>
        <taxon>Kickxellaceae</taxon>
        <taxon>Spiromyces</taxon>
    </lineage>
</organism>
<evidence type="ECO:0000313" key="1">
    <source>
        <dbReference type="EMBL" id="KAJ1677852.1"/>
    </source>
</evidence>
<dbReference type="Proteomes" id="UP001145114">
    <property type="component" value="Unassembled WGS sequence"/>
</dbReference>
<feature type="non-terminal residue" evidence="1">
    <location>
        <position position="1"/>
    </location>
</feature>
<sequence length="540" mass="64062">VQTHRLRVLFMRWLKAAVVDNAKLLKIAARFRRRRVARRTVALWRDSLEHGRQLSLERVRRTTKKALRPWARRARLLRLADQSSITLVKTDMTDSAFLKWRYSYQGIASMSQQASSKYVSGLLIRTFWRWRDLVRHYAAMANMADGIRYSNAMSGPFAKWYEAHAKVTKCIVMASQFHNDRLLRAAFGMLKSRADKLHSYETQLIEGISMPRLQYGHLHSAVSTLAGAGGNYSRPLLPVPFQWGHFHLSWLIRHCFRVFRAQHNHILRLTMYSVKFRYDWDLQFAERCFWKWRDQKRLDTERNMETYRAADGPDLSGEELELVRELELEETLESYLRTKEIELVRGYLVDWAYKMHGIRRARSHYRQNLVSRVLTRWCAGVRSLQSQMALAVLADTQSVRTRAFRRWVLVCWRTAAAHEYHDIKHMVAGFNRRRILKATLTRWLQQCDNPRIKIYVAIKQDGLFMEAQLLEIATKLRVQRLRRTSTSRWRNLYWLKKNTDKTRVRFAVTWHADNVKRGVLATWKERLADKIHAMTFYSMG</sequence>
<keyword evidence="2" id="KW-1185">Reference proteome</keyword>
<evidence type="ECO:0000313" key="2">
    <source>
        <dbReference type="Proteomes" id="UP001145114"/>
    </source>
</evidence>
<protein>
    <submittedName>
        <fullName evidence="1">Uncharacterized protein</fullName>
    </submittedName>
</protein>
<accession>A0ACC1HNR4</accession>
<dbReference type="EMBL" id="JAMZIH010001849">
    <property type="protein sequence ID" value="KAJ1677852.1"/>
    <property type="molecule type" value="Genomic_DNA"/>
</dbReference>
<comment type="caution">
    <text evidence="1">The sequence shown here is derived from an EMBL/GenBank/DDBJ whole genome shotgun (WGS) entry which is preliminary data.</text>
</comment>
<reference evidence="1" key="1">
    <citation type="submission" date="2022-06" db="EMBL/GenBank/DDBJ databases">
        <title>Phylogenomic reconstructions and comparative analyses of Kickxellomycotina fungi.</title>
        <authorList>
            <person name="Reynolds N.K."/>
            <person name="Stajich J.E."/>
            <person name="Barry K."/>
            <person name="Grigoriev I.V."/>
            <person name="Crous P."/>
            <person name="Smith M.E."/>
        </authorList>
    </citation>
    <scope>NUCLEOTIDE SEQUENCE</scope>
    <source>
        <strain evidence="1">RSA 2271</strain>
    </source>
</reference>